<reference evidence="2 3" key="1">
    <citation type="submission" date="2023-09" db="EMBL/GenBank/DDBJ databases">
        <title>Genomes of two closely related lineages of the louse Polyplax serrata with different host specificities.</title>
        <authorList>
            <person name="Martinu J."/>
            <person name="Tarabai H."/>
            <person name="Stefka J."/>
            <person name="Hypsa V."/>
        </authorList>
    </citation>
    <scope>NUCLEOTIDE SEQUENCE [LARGE SCALE GENOMIC DNA]</scope>
    <source>
        <strain evidence="2">98ZLc_SE</strain>
    </source>
</reference>
<feature type="compositionally biased region" description="Polar residues" evidence="1">
    <location>
        <begin position="1"/>
        <end position="12"/>
    </location>
</feature>
<evidence type="ECO:0000313" key="3">
    <source>
        <dbReference type="Proteomes" id="UP001359485"/>
    </source>
</evidence>
<evidence type="ECO:0000256" key="1">
    <source>
        <dbReference type="SAM" id="MobiDB-lite"/>
    </source>
</evidence>
<feature type="region of interest" description="Disordered" evidence="1">
    <location>
        <begin position="1"/>
        <end position="50"/>
    </location>
</feature>
<dbReference type="EMBL" id="JAWJWF010000001">
    <property type="protein sequence ID" value="KAK6642239.1"/>
    <property type="molecule type" value="Genomic_DNA"/>
</dbReference>
<dbReference type="Proteomes" id="UP001359485">
    <property type="component" value="Unassembled WGS sequence"/>
</dbReference>
<accession>A0ABR1BJ60</accession>
<sequence>MKTTLTPQQNKMATFLRKETEGDDVEASVAPPGIQSNGQSSGAEMSDFTTGEVWPTTTNAEEDREFLHLSTAVK</sequence>
<proteinExistence type="predicted"/>
<comment type="caution">
    <text evidence="2">The sequence shown here is derived from an EMBL/GenBank/DDBJ whole genome shotgun (WGS) entry which is preliminary data.</text>
</comment>
<organism evidence="2 3">
    <name type="scientific">Polyplax serrata</name>
    <name type="common">Common mouse louse</name>
    <dbReference type="NCBI Taxonomy" id="468196"/>
    <lineage>
        <taxon>Eukaryota</taxon>
        <taxon>Metazoa</taxon>
        <taxon>Ecdysozoa</taxon>
        <taxon>Arthropoda</taxon>
        <taxon>Hexapoda</taxon>
        <taxon>Insecta</taxon>
        <taxon>Pterygota</taxon>
        <taxon>Neoptera</taxon>
        <taxon>Paraneoptera</taxon>
        <taxon>Psocodea</taxon>
        <taxon>Troctomorpha</taxon>
        <taxon>Phthiraptera</taxon>
        <taxon>Anoplura</taxon>
        <taxon>Polyplacidae</taxon>
        <taxon>Polyplax</taxon>
    </lineage>
</organism>
<protein>
    <submittedName>
        <fullName evidence="2">Uncharacterized protein</fullName>
    </submittedName>
</protein>
<feature type="compositionally biased region" description="Polar residues" evidence="1">
    <location>
        <begin position="34"/>
        <end position="50"/>
    </location>
</feature>
<gene>
    <name evidence="2" type="ORF">RUM44_013962</name>
</gene>
<name>A0ABR1BJ60_POLSC</name>
<keyword evidence="3" id="KW-1185">Reference proteome</keyword>
<evidence type="ECO:0000313" key="2">
    <source>
        <dbReference type="EMBL" id="KAK6642239.1"/>
    </source>
</evidence>